<dbReference type="AlphaFoldDB" id="A0A6G1D5A7"/>
<comment type="subcellular location">
    <subcellularLocation>
        <location evidence="1">Membrane</location>
    </subcellularLocation>
</comment>
<evidence type="ECO:0000256" key="10">
    <source>
        <dbReference type="ARBA" id="ARBA00023136"/>
    </source>
</evidence>
<evidence type="ECO:0000313" key="11">
    <source>
        <dbReference type="EMBL" id="KAF0906923.1"/>
    </source>
</evidence>
<dbReference type="Pfam" id="PF00067">
    <property type="entry name" value="p450"/>
    <property type="match status" value="1"/>
</dbReference>
<evidence type="ECO:0000313" key="12">
    <source>
        <dbReference type="Proteomes" id="UP000479710"/>
    </source>
</evidence>
<evidence type="ECO:0000256" key="8">
    <source>
        <dbReference type="ARBA" id="ARBA00023004"/>
    </source>
</evidence>
<keyword evidence="6" id="KW-1133">Transmembrane helix</keyword>
<keyword evidence="3" id="KW-0349">Heme</keyword>
<evidence type="ECO:0000256" key="6">
    <source>
        <dbReference type="ARBA" id="ARBA00022989"/>
    </source>
</evidence>
<keyword evidence="10" id="KW-0472">Membrane</keyword>
<evidence type="ECO:0000256" key="5">
    <source>
        <dbReference type="ARBA" id="ARBA00022723"/>
    </source>
</evidence>
<dbReference type="Proteomes" id="UP000479710">
    <property type="component" value="Unassembled WGS sequence"/>
</dbReference>
<dbReference type="InterPro" id="IPR001128">
    <property type="entry name" value="Cyt_P450"/>
</dbReference>
<dbReference type="GO" id="GO:0020037">
    <property type="term" value="F:heme binding"/>
    <property type="evidence" value="ECO:0007669"/>
    <property type="project" value="InterPro"/>
</dbReference>
<dbReference type="OrthoDB" id="693395at2759"/>
<keyword evidence="12" id="KW-1185">Reference proteome</keyword>
<dbReference type="SUPFAM" id="SSF48264">
    <property type="entry name" value="Cytochrome P450"/>
    <property type="match status" value="1"/>
</dbReference>
<dbReference type="GO" id="GO:0016705">
    <property type="term" value="F:oxidoreductase activity, acting on paired donors, with incorporation or reduction of molecular oxygen"/>
    <property type="evidence" value="ECO:0007669"/>
    <property type="project" value="InterPro"/>
</dbReference>
<keyword evidence="7" id="KW-0560">Oxidoreductase</keyword>
<comment type="caution">
    <text evidence="11">The sequence shown here is derived from an EMBL/GenBank/DDBJ whole genome shotgun (WGS) entry which is preliminary data.</text>
</comment>
<protein>
    <recommendedName>
        <fullName evidence="13">Cytochrome P450</fullName>
    </recommendedName>
</protein>
<dbReference type="GO" id="GO:0006629">
    <property type="term" value="P:lipid metabolic process"/>
    <property type="evidence" value="ECO:0007669"/>
    <property type="project" value="UniProtKB-ARBA"/>
</dbReference>
<dbReference type="PANTHER" id="PTHR24282">
    <property type="entry name" value="CYTOCHROME P450 FAMILY MEMBER"/>
    <property type="match status" value="1"/>
</dbReference>
<dbReference type="GO" id="GO:0004497">
    <property type="term" value="F:monooxygenase activity"/>
    <property type="evidence" value="ECO:0007669"/>
    <property type="project" value="UniProtKB-KW"/>
</dbReference>
<dbReference type="Gene3D" id="1.10.630.10">
    <property type="entry name" value="Cytochrome P450"/>
    <property type="match status" value="1"/>
</dbReference>
<dbReference type="GO" id="GO:0005506">
    <property type="term" value="F:iron ion binding"/>
    <property type="evidence" value="ECO:0007669"/>
    <property type="project" value="InterPro"/>
</dbReference>
<evidence type="ECO:0008006" key="13">
    <source>
        <dbReference type="Google" id="ProtNLM"/>
    </source>
</evidence>
<evidence type="ECO:0000256" key="7">
    <source>
        <dbReference type="ARBA" id="ARBA00023002"/>
    </source>
</evidence>
<proteinExistence type="inferred from homology"/>
<evidence type="ECO:0000256" key="2">
    <source>
        <dbReference type="ARBA" id="ARBA00010617"/>
    </source>
</evidence>
<evidence type="ECO:0000256" key="4">
    <source>
        <dbReference type="ARBA" id="ARBA00022692"/>
    </source>
</evidence>
<dbReference type="EMBL" id="SPHZ02000007">
    <property type="protein sequence ID" value="KAF0906923.1"/>
    <property type="molecule type" value="Genomic_DNA"/>
</dbReference>
<evidence type="ECO:0000256" key="9">
    <source>
        <dbReference type="ARBA" id="ARBA00023033"/>
    </source>
</evidence>
<accession>A0A6G1D5A7</accession>
<dbReference type="InterPro" id="IPR050665">
    <property type="entry name" value="Cytochrome_P450_Monooxygen"/>
</dbReference>
<dbReference type="PANTHER" id="PTHR24282:SF151">
    <property type="entry name" value="OS07G0635700 PROTEIN"/>
    <property type="match status" value="1"/>
</dbReference>
<keyword evidence="5" id="KW-0479">Metal-binding</keyword>
<evidence type="ECO:0000256" key="3">
    <source>
        <dbReference type="ARBA" id="ARBA00022617"/>
    </source>
</evidence>
<comment type="similarity">
    <text evidence="2">Belongs to the cytochrome P450 family.</text>
</comment>
<dbReference type="GO" id="GO:0016020">
    <property type="term" value="C:membrane"/>
    <property type="evidence" value="ECO:0007669"/>
    <property type="project" value="UniProtKB-SubCell"/>
</dbReference>
<gene>
    <name evidence="11" type="ORF">E2562_013307</name>
</gene>
<dbReference type="InterPro" id="IPR036396">
    <property type="entry name" value="Cyt_P450_sf"/>
</dbReference>
<name>A0A6G1D5A7_9ORYZ</name>
<sequence length="177" mass="19152">MGCGSALAAAAAAVLASCLLNALVRLVWRPRAIAAALRRQGVRGPGYRLFVGSLGDIKKLRAAAAAGVALDVSSHDFIPFVQPQFRQWIPLYGHVFLYWFGSTPDICVADVDLARQVLSDRTGLFPKNLTSPLLLKLLGKGLVLANGDEWQRHKKVVHPAFNTDKLKTKDAIVAVII</sequence>
<reference evidence="11 12" key="1">
    <citation type="submission" date="2019-11" db="EMBL/GenBank/DDBJ databases">
        <title>Whole genome sequence of Oryza granulata.</title>
        <authorList>
            <person name="Li W."/>
        </authorList>
    </citation>
    <scope>NUCLEOTIDE SEQUENCE [LARGE SCALE GENOMIC DNA]</scope>
    <source>
        <strain evidence="12">cv. Menghai</strain>
        <tissue evidence="11">Leaf</tissue>
    </source>
</reference>
<organism evidence="11 12">
    <name type="scientific">Oryza meyeriana var. granulata</name>
    <dbReference type="NCBI Taxonomy" id="110450"/>
    <lineage>
        <taxon>Eukaryota</taxon>
        <taxon>Viridiplantae</taxon>
        <taxon>Streptophyta</taxon>
        <taxon>Embryophyta</taxon>
        <taxon>Tracheophyta</taxon>
        <taxon>Spermatophyta</taxon>
        <taxon>Magnoliopsida</taxon>
        <taxon>Liliopsida</taxon>
        <taxon>Poales</taxon>
        <taxon>Poaceae</taxon>
        <taxon>BOP clade</taxon>
        <taxon>Oryzoideae</taxon>
        <taxon>Oryzeae</taxon>
        <taxon>Oryzinae</taxon>
        <taxon>Oryza</taxon>
        <taxon>Oryza meyeriana</taxon>
    </lineage>
</organism>
<keyword evidence="9" id="KW-0503">Monooxygenase</keyword>
<keyword evidence="4" id="KW-0812">Transmembrane</keyword>
<evidence type="ECO:0000256" key="1">
    <source>
        <dbReference type="ARBA" id="ARBA00004370"/>
    </source>
</evidence>
<keyword evidence="8" id="KW-0408">Iron</keyword>